<protein>
    <submittedName>
        <fullName evidence="6">Metallophos domain-containing protein</fullName>
    </submittedName>
</protein>
<dbReference type="Proteomes" id="UP000278807">
    <property type="component" value="Unassembled WGS sequence"/>
</dbReference>
<evidence type="ECO:0000313" key="6">
    <source>
        <dbReference type="WBParaSite" id="HNAJ_0001246401-mRNA-1"/>
    </source>
</evidence>
<accession>A0A0R3TX76</accession>
<organism evidence="6">
    <name type="scientific">Rodentolepis nana</name>
    <name type="common">Dwarf tapeworm</name>
    <name type="synonym">Hymenolepis nana</name>
    <dbReference type="NCBI Taxonomy" id="102285"/>
    <lineage>
        <taxon>Eukaryota</taxon>
        <taxon>Metazoa</taxon>
        <taxon>Spiralia</taxon>
        <taxon>Lophotrochozoa</taxon>
        <taxon>Platyhelminthes</taxon>
        <taxon>Cestoda</taxon>
        <taxon>Eucestoda</taxon>
        <taxon>Cyclophyllidea</taxon>
        <taxon>Hymenolepididae</taxon>
        <taxon>Rodentolepis</taxon>
    </lineage>
</organism>
<evidence type="ECO:0000313" key="4">
    <source>
        <dbReference type="EMBL" id="VDO13137.1"/>
    </source>
</evidence>
<keyword evidence="5" id="KW-1185">Reference proteome</keyword>
<gene>
    <name evidence="4" type="ORF">HNAJ_LOCUS12449</name>
</gene>
<evidence type="ECO:0000259" key="3">
    <source>
        <dbReference type="Pfam" id="PF24384"/>
    </source>
</evidence>
<dbReference type="WBParaSite" id="HNAJ_0001246401-mRNA-1">
    <property type="protein sequence ID" value="HNAJ_0001246401-mRNA-1"/>
    <property type="gene ID" value="HNAJ_0001246401"/>
</dbReference>
<evidence type="ECO:0000259" key="2">
    <source>
        <dbReference type="Pfam" id="PF00149"/>
    </source>
</evidence>
<name>A0A0R3TX76_RODNA</name>
<dbReference type="OrthoDB" id="27234at2759"/>
<feature type="chain" id="PRO_5043132101" evidence="1">
    <location>
        <begin position="25"/>
        <end position="431"/>
    </location>
</feature>
<dbReference type="PANTHER" id="PTHR14795">
    <property type="entry name" value="HELICASE RELATED"/>
    <property type="match status" value="1"/>
</dbReference>
<keyword evidence="1" id="KW-0732">Signal</keyword>
<dbReference type="InterPro" id="IPR029052">
    <property type="entry name" value="Metallo-depent_PP-like"/>
</dbReference>
<evidence type="ECO:0000313" key="5">
    <source>
        <dbReference type="Proteomes" id="UP000278807"/>
    </source>
</evidence>
<dbReference type="AlphaFoldDB" id="A0A0R3TX76"/>
<reference evidence="4 5" key="2">
    <citation type="submission" date="2018-11" db="EMBL/GenBank/DDBJ databases">
        <authorList>
            <consortium name="Pathogen Informatics"/>
        </authorList>
    </citation>
    <scope>NUCLEOTIDE SEQUENCE [LARGE SCALE GENOMIC DNA]</scope>
</reference>
<dbReference type="Pfam" id="PF24384">
    <property type="entry name" value="Ig_TMM62"/>
    <property type="match status" value="1"/>
</dbReference>
<feature type="signal peptide" evidence="1">
    <location>
        <begin position="1"/>
        <end position="24"/>
    </location>
</feature>
<feature type="domain" description="TMEM62 Ig-like" evidence="3">
    <location>
        <begin position="319"/>
        <end position="413"/>
    </location>
</feature>
<dbReference type="GO" id="GO:0016787">
    <property type="term" value="F:hydrolase activity"/>
    <property type="evidence" value="ECO:0007669"/>
    <property type="project" value="InterPro"/>
</dbReference>
<dbReference type="STRING" id="102285.A0A0R3TX76"/>
<feature type="domain" description="Calcineurin-like phosphoesterase" evidence="2">
    <location>
        <begin position="59"/>
        <end position="189"/>
    </location>
</feature>
<dbReference type="Pfam" id="PF00149">
    <property type="entry name" value="Metallophos"/>
    <property type="match status" value="1"/>
</dbReference>
<dbReference type="Gene3D" id="3.60.21.10">
    <property type="match status" value="1"/>
</dbReference>
<proteinExistence type="predicted"/>
<dbReference type="SUPFAM" id="SSF56300">
    <property type="entry name" value="Metallo-dependent phosphatases"/>
    <property type="match status" value="1"/>
</dbReference>
<dbReference type="InterPro" id="IPR004843">
    <property type="entry name" value="Calcineurin-like_PHP"/>
</dbReference>
<sequence>MTRGRLCFLLLIFTFTVLIHSVLQIADIRHFSQNEALKFPLRIENGGSILDNTNDRIFWFMQFSDLHLSKFTDSGRTPDFRKVCNSHIKIIHPDVVIVSGDITDSKFPKFKGSQQFKEEWIAYSQIIKESGVNNHTIWLDLRGNHDNFNVPSVEYPENLFRKYSISGHNFTHSYMITHRKSFGTYTFIGMDACPTPGLKRPFNFFGLITRDLSRSLSTFATKAQGSNQTFWFGHYPTSTIVSPGFNLRKLISETAYCYLCGHLHTLLNLVPAMYTVQPQGFLELELSDWRDGRFFRIVAVDNDLVSFVDSQLHEDERQDWPIVLITNPKDAAFLLPNKEPTGRIRTSTHIRVLAWSNSPITRVSVTVDNVYLGEAKPAVNVLSSSNSSPLFVLPFNPTELMRQGPNVHTISVVCKVRVTLSKSPFSSSLNP</sequence>
<dbReference type="EMBL" id="UZAE01014321">
    <property type="protein sequence ID" value="VDO13137.1"/>
    <property type="molecule type" value="Genomic_DNA"/>
</dbReference>
<dbReference type="InterPro" id="IPR056229">
    <property type="entry name" value="Ig_TMM62"/>
</dbReference>
<dbReference type="PANTHER" id="PTHR14795:SF0">
    <property type="entry name" value="TRANSMEMBRANE PROTEIN 62"/>
    <property type="match status" value="1"/>
</dbReference>
<reference evidence="6" key="1">
    <citation type="submission" date="2017-02" db="UniProtKB">
        <authorList>
            <consortium name="WormBaseParasite"/>
        </authorList>
    </citation>
    <scope>IDENTIFICATION</scope>
</reference>
<evidence type="ECO:0000256" key="1">
    <source>
        <dbReference type="SAM" id="SignalP"/>
    </source>
</evidence>